<dbReference type="InterPro" id="IPR050855">
    <property type="entry name" value="NDM-1-like"/>
</dbReference>
<proteinExistence type="predicted"/>
<dbReference type="SMART" id="SM00849">
    <property type="entry name" value="Lactamase_B"/>
    <property type="match status" value="1"/>
</dbReference>
<dbReference type="Pfam" id="PF00753">
    <property type="entry name" value="Lactamase_B"/>
    <property type="match status" value="1"/>
</dbReference>
<dbReference type="STRING" id="796620.VIBC2010_11609"/>
<dbReference type="AlphaFoldDB" id="E3BKL5"/>
<organism evidence="3 4">
    <name type="scientific">Vibrio caribbeanicus ATCC BAA-2122</name>
    <dbReference type="NCBI Taxonomy" id="796620"/>
    <lineage>
        <taxon>Bacteria</taxon>
        <taxon>Pseudomonadati</taxon>
        <taxon>Pseudomonadota</taxon>
        <taxon>Gammaproteobacteria</taxon>
        <taxon>Vibrionales</taxon>
        <taxon>Vibrionaceae</taxon>
        <taxon>Vibrio</taxon>
    </lineage>
</organism>
<gene>
    <name evidence="3" type="ORF">VIBC2010_11609</name>
</gene>
<dbReference type="SUPFAM" id="SSF56281">
    <property type="entry name" value="Metallo-hydrolase/oxidoreductase"/>
    <property type="match status" value="1"/>
</dbReference>
<dbReference type="PANTHER" id="PTHR42951:SF22">
    <property type="entry name" value="METALLO BETA-LACTAMASE SUPERFAMILY LIPOPROTEIN"/>
    <property type="match status" value="1"/>
</dbReference>
<feature type="signal peptide" evidence="1">
    <location>
        <begin position="1"/>
        <end position="23"/>
    </location>
</feature>
<keyword evidence="4" id="KW-1185">Reference proteome</keyword>
<evidence type="ECO:0000259" key="2">
    <source>
        <dbReference type="SMART" id="SM00849"/>
    </source>
</evidence>
<reference evidence="3 4" key="1">
    <citation type="journal article" date="2012" name="Int. J. Syst. Evol. Microbiol.">
        <title>Vibrio caribbeanicus sp. nov., isolated from the marine sponge Scleritoderma cyanea.</title>
        <authorList>
            <person name="Hoffmann M."/>
            <person name="Monday S.R."/>
            <person name="Allard M.W."/>
            <person name="Strain E.A."/>
            <person name="Whittaker P."/>
            <person name="Naum M."/>
            <person name="McCarthy P.J."/>
            <person name="Lopez J.V."/>
            <person name="Fischer M."/>
            <person name="Brown E.W."/>
        </authorList>
    </citation>
    <scope>NUCLEOTIDE SEQUENCE [LARGE SCALE GENOMIC DNA]</scope>
    <source>
        <strain evidence="3 4">ATCC BAA-2122</strain>
    </source>
</reference>
<evidence type="ECO:0000313" key="3">
    <source>
        <dbReference type="EMBL" id="EFP96209.1"/>
    </source>
</evidence>
<evidence type="ECO:0000256" key="1">
    <source>
        <dbReference type="SAM" id="SignalP"/>
    </source>
</evidence>
<protein>
    <submittedName>
        <fullName evidence="3">Beta-lactamase-related protein</fullName>
    </submittedName>
</protein>
<name>E3BKL5_9VIBR</name>
<comment type="caution">
    <text evidence="3">The sequence shown here is derived from an EMBL/GenBank/DDBJ whole genome shotgun (WGS) entry which is preliminary data.</text>
</comment>
<sequence>MPMNKNIYLTSLYFAFASTTAIAHQNNNQAIIFPDQIPQAQGNYVAASKVESLKPGQKVDNLFDLQFDDKQATIQKLGNNTYWIGVNYYNTTVIVDDNAGVMLIDPLGSERVDTVLKAIKQITDKPITAMVYSHYHLDHVGGAKQVSDYVEQHQTEPLRIYSSAAVYDKILRHSEKDDNNQIKAKVPLPTNVIKLDRAKTIKFGQQKIRMIAPKGAGHTPDNTLIWVKNDKVVHFADMINPDQLPFYNFAGAEDFHGYEEDLKWLLKKGIKGQWQYINGGHGNIGSIDDVKSLLGYLDDLRREVNKQLEIAPYEPKLSDRNHFIWVKRWQDTIAAGVKEALEPKYGNMYGFDSGAVETHAIMVLFDIVDH</sequence>
<feature type="chain" id="PRO_5003167068" evidence="1">
    <location>
        <begin position="24"/>
        <end position="370"/>
    </location>
</feature>
<dbReference type="InterPro" id="IPR001279">
    <property type="entry name" value="Metallo-B-lactamas"/>
</dbReference>
<dbReference type="EMBL" id="AEIU01000075">
    <property type="protein sequence ID" value="EFP96209.1"/>
    <property type="molecule type" value="Genomic_DNA"/>
</dbReference>
<dbReference type="Proteomes" id="UP000002943">
    <property type="component" value="Unassembled WGS sequence"/>
</dbReference>
<keyword evidence="1" id="KW-0732">Signal</keyword>
<dbReference type="RefSeq" id="WP_009601583.1">
    <property type="nucleotide sequence ID" value="NZ_AEIU01000075.1"/>
</dbReference>
<dbReference type="PANTHER" id="PTHR42951">
    <property type="entry name" value="METALLO-BETA-LACTAMASE DOMAIN-CONTAINING"/>
    <property type="match status" value="1"/>
</dbReference>
<feature type="domain" description="Metallo-beta-lactamase" evidence="2">
    <location>
        <begin position="88"/>
        <end position="281"/>
    </location>
</feature>
<dbReference type="OrthoDB" id="9815874at2"/>
<dbReference type="Gene3D" id="3.60.15.10">
    <property type="entry name" value="Ribonuclease Z/Hydroxyacylglutathione hydrolase-like"/>
    <property type="match status" value="1"/>
</dbReference>
<dbReference type="InterPro" id="IPR036866">
    <property type="entry name" value="RibonucZ/Hydroxyglut_hydro"/>
</dbReference>
<dbReference type="eggNOG" id="COG0491">
    <property type="taxonomic scope" value="Bacteria"/>
</dbReference>
<evidence type="ECO:0000313" key="4">
    <source>
        <dbReference type="Proteomes" id="UP000002943"/>
    </source>
</evidence>
<accession>E3BKL5</accession>